<comment type="caution">
    <text evidence="5">The sequence shown here is derived from an EMBL/GenBank/DDBJ whole genome shotgun (WGS) entry which is preliminary data.</text>
</comment>
<evidence type="ECO:0000256" key="2">
    <source>
        <dbReference type="ARBA" id="ARBA00035294"/>
    </source>
</evidence>
<name>A0A1F6Y877_9BACT</name>
<evidence type="ECO:0000313" key="6">
    <source>
        <dbReference type="Proteomes" id="UP000176192"/>
    </source>
</evidence>
<evidence type="ECO:0000256" key="3">
    <source>
        <dbReference type="ARBA" id="ARBA00035520"/>
    </source>
</evidence>
<reference evidence="5 6" key="1">
    <citation type="journal article" date="2016" name="Nat. Commun.">
        <title>Thousands of microbial genomes shed light on interconnected biogeochemical processes in an aquifer system.</title>
        <authorList>
            <person name="Anantharaman K."/>
            <person name="Brown C.T."/>
            <person name="Hug L.A."/>
            <person name="Sharon I."/>
            <person name="Castelle C.J."/>
            <person name="Probst A.J."/>
            <person name="Thomas B.C."/>
            <person name="Singh A."/>
            <person name="Wilkins M.J."/>
            <person name="Karaoz U."/>
            <person name="Brodie E.L."/>
            <person name="Williams K.H."/>
            <person name="Hubbard S.S."/>
            <person name="Banfield J.F."/>
        </authorList>
    </citation>
    <scope>NUCLEOTIDE SEQUENCE [LARGE SCALE GENOMIC DNA]</scope>
</reference>
<gene>
    <name evidence="5" type="ORF">A3G06_02465</name>
</gene>
<evidence type="ECO:0000256" key="1">
    <source>
        <dbReference type="ARBA" id="ARBA00009512"/>
    </source>
</evidence>
<dbReference type="InterPro" id="IPR000529">
    <property type="entry name" value="Ribosomal_bS6"/>
</dbReference>
<dbReference type="GO" id="GO:0003735">
    <property type="term" value="F:structural constituent of ribosome"/>
    <property type="evidence" value="ECO:0007669"/>
    <property type="project" value="InterPro"/>
</dbReference>
<proteinExistence type="inferred from homology"/>
<dbReference type="GO" id="GO:0005840">
    <property type="term" value="C:ribosome"/>
    <property type="evidence" value="ECO:0007669"/>
    <property type="project" value="InterPro"/>
</dbReference>
<dbReference type="EMBL" id="MFVV01000042">
    <property type="protein sequence ID" value="OGJ02532.1"/>
    <property type="molecule type" value="Genomic_DNA"/>
</dbReference>
<sequence length="162" mass="18376">METMALKKDLNETDARVYEVGYLLLPTIPEEDIPRIYSGLKDLLEGLQAEIISDEVPKLVSLAYTMNKSILNVRHKFSTAYFSWTKFAVDAEEVLALKKKLDLEPNILRFLITKTVRENTLAAKRFAGRDRIRPRSRAEEGAPPAPINKEEIDKEIDAMVAA</sequence>
<dbReference type="InterPro" id="IPR014717">
    <property type="entry name" value="Transl_elong_EF1B/ribsomal_bS6"/>
</dbReference>
<dbReference type="InterPro" id="IPR035980">
    <property type="entry name" value="Ribosomal_bS6_sf"/>
</dbReference>
<evidence type="ECO:0000256" key="4">
    <source>
        <dbReference type="SAM" id="MobiDB-lite"/>
    </source>
</evidence>
<dbReference type="AlphaFoldDB" id="A0A1F6Y877"/>
<accession>A0A1F6Y877</accession>
<dbReference type="Pfam" id="PF01250">
    <property type="entry name" value="Ribosomal_S6"/>
    <property type="match status" value="1"/>
</dbReference>
<feature type="region of interest" description="Disordered" evidence="4">
    <location>
        <begin position="132"/>
        <end position="153"/>
    </location>
</feature>
<dbReference type="GO" id="GO:0019843">
    <property type="term" value="F:rRNA binding"/>
    <property type="evidence" value="ECO:0007669"/>
    <property type="project" value="InterPro"/>
</dbReference>
<comment type="similarity">
    <text evidence="1">Belongs to the bacterial ribosomal protein bS6 family.</text>
</comment>
<dbReference type="STRING" id="1801797.A3G06_02465"/>
<organism evidence="5 6">
    <name type="scientific">Candidatus Nomurabacteria bacterium RIFCSPLOWO2_12_FULL_46_14</name>
    <dbReference type="NCBI Taxonomy" id="1801797"/>
    <lineage>
        <taxon>Bacteria</taxon>
        <taxon>Candidatus Nomuraibacteriota</taxon>
    </lineage>
</organism>
<dbReference type="Proteomes" id="UP000176192">
    <property type="component" value="Unassembled WGS sequence"/>
</dbReference>
<evidence type="ECO:0000313" key="5">
    <source>
        <dbReference type="EMBL" id="OGJ02532.1"/>
    </source>
</evidence>
<dbReference type="SUPFAM" id="SSF54995">
    <property type="entry name" value="Ribosomal protein S6"/>
    <property type="match status" value="1"/>
</dbReference>
<dbReference type="GO" id="GO:0006412">
    <property type="term" value="P:translation"/>
    <property type="evidence" value="ECO:0007669"/>
    <property type="project" value="InterPro"/>
</dbReference>
<dbReference type="Gene3D" id="3.30.70.60">
    <property type="match status" value="1"/>
</dbReference>
<protein>
    <recommendedName>
        <fullName evidence="2">Small ribosomal subunit protein bS6</fullName>
    </recommendedName>
    <alternativeName>
        <fullName evidence="3">30S ribosomal protein S6</fullName>
    </alternativeName>
</protein>